<evidence type="ECO:0000256" key="7">
    <source>
        <dbReference type="ARBA" id="ARBA00022989"/>
    </source>
</evidence>
<dbReference type="InterPro" id="IPR045584">
    <property type="entry name" value="Pilin-like"/>
</dbReference>
<evidence type="ECO:0000256" key="10">
    <source>
        <dbReference type="ARBA" id="ARBA00030775"/>
    </source>
</evidence>
<dbReference type="RefSeq" id="WP_189419671.1">
    <property type="nucleotide sequence ID" value="NZ_BMYZ01000002.1"/>
</dbReference>
<protein>
    <recommendedName>
        <fullName evidence="2">Type II secretion system protein H</fullName>
    </recommendedName>
    <alternativeName>
        <fullName evidence="10">General secretion pathway protein H</fullName>
    </alternativeName>
</protein>
<sequence length="174" mass="19196">MRSFGFTLIELVITLSIVSILLGFGLPNLFGHIQNSRVKVATQNLFESLELTRSQAVFSNKRITIRKQVQWEEGWEVFIDANNDGLPNNNEQTVKKYEKLKGIRIIANRPVSNYVSFVGSGEGRYANGTSNAGAFQAGAFTVCPQTKGKGYELILARGGRVRTHEISAQDCAAI</sequence>
<keyword evidence="14" id="KW-1185">Reference proteome</keyword>
<evidence type="ECO:0000256" key="6">
    <source>
        <dbReference type="ARBA" id="ARBA00022692"/>
    </source>
</evidence>
<name>A0ABQ3B9S7_9GAMM</name>
<dbReference type="SUPFAM" id="SSF54523">
    <property type="entry name" value="Pili subunits"/>
    <property type="match status" value="1"/>
</dbReference>
<dbReference type="Pfam" id="PF12019">
    <property type="entry name" value="GspH"/>
    <property type="match status" value="1"/>
</dbReference>
<keyword evidence="4" id="KW-0488">Methylation</keyword>
<comment type="similarity">
    <text evidence="9">Belongs to the GSP H family.</text>
</comment>
<evidence type="ECO:0000256" key="1">
    <source>
        <dbReference type="ARBA" id="ARBA00004377"/>
    </source>
</evidence>
<dbReference type="Proteomes" id="UP000619761">
    <property type="component" value="Unassembled WGS sequence"/>
</dbReference>
<evidence type="ECO:0000313" key="14">
    <source>
        <dbReference type="Proteomes" id="UP000619761"/>
    </source>
</evidence>
<evidence type="ECO:0000256" key="3">
    <source>
        <dbReference type="ARBA" id="ARBA00022475"/>
    </source>
</evidence>
<evidence type="ECO:0000256" key="9">
    <source>
        <dbReference type="ARBA" id="ARBA00025772"/>
    </source>
</evidence>
<comment type="caution">
    <text evidence="13">The sequence shown here is derived from an EMBL/GenBank/DDBJ whole genome shotgun (WGS) entry which is preliminary data.</text>
</comment>
<dbReference type="EMBL" id="BMYZ01000002">
    <property type="protein sequence ID" value="GGY80579.1"/>
    <property type="molecule type" value="Genomic_DNA"/>
</dbReference>
<reference evidence="14" key="1">
    <citation type="journal article" date="2019" name="Int. J. Syst. Evol. Microbiol.">
        <title>The Global Catalogue of Microorganisms (GCM) 10K type strain sequencing project: providing services to taxonomists for standard genome sequencing and annotation.</title>
        <authorList>
            <consortium name="The Broad Institute Genomics Platform"/>
            <consortium name="The Broad Institute Genome Sequencing Center for Infectious Disease"/>
            <person name="Wu L."/>
            <person name="Ma J."/>
        </authorList>
    </citation>
    <scope>NUCLEOTIDE SEQUENCE [LARGE SCALE GENOMIC DNA]</scope>
    <source>
        <strain evidence="14">KCTC 32239</strain>
    </source>
</reference>
<evidence type="ECO:0000259" key="12">
    <source>
        <dbReference type="Pfam" id="PF12019"/>
    </source>
</evidence>
<comment type="subcellular location">
    <subcellularLocation>
        <location evidence="1">Cell inner membrane</location>
        <topology evidence="1">Single-pass membrane protein</topology>
    </subcellularLocation>
</comment>
<evidence type="ECO:0000256" key="2">
    <source>
        <dbReference type="ARBA" id="ARBA00021549"/>
    </source>
</evidence>
<evidence type="ECO:0000256" key="11">
    <source>
        <dbReference type="SAM" id="Phobius"/>
    </source>
</evidence>
<evidence type="ECO:0000256" key="8">
    <source>
        <dbReference type="ARBA" id="ARBA00023136"/>
    </source>
</evidence>
<gene>
    <name evidence="13" type="ORF">GCM10011613_27040</name>
</gene>
<keyword evidence="7 11" id="KW-1133">Transmembrane helix</keyword>
<proteinExistence type="inferred from homology"/>
<keyword evidence="8 11" id="KW-0472">Membrane</keyword>
<evidence type="ECO:0000256" key="5">
    <source>
        <dbReference type="ARBA" id="ARBA00022519"/>
    </source>
</evidence>
<organism evidence="13 14">
    <name type="scientific">Cellvibrio zantedeschiae</name>
    <dbReference type="NCBI Taxonomy" id="1237077"/>
    <lineage>
        <taxon>Bacteria</taxon>
        <taxon>Pseudomonadati</taxon>
        <taxon>Pseudomonadota</taxon>
        <taxon>Gammaproteobacteria</taxon>
        <taxon>Cellvibrionales</taxon>
        <taxon>Cellvibrionaceae</taxon>
        <taxon>Cellvibrio</taxon>
    </lineage>
</organism>
<keyword evidence="6 11" id="KW-0812">Transmembrane</keyword>
<dbReference type="Gene3D" id="3.55.40.10">
    <property type="entry name" value="minor pseudopilin epsh domain"/>
    <property type="match status" value="1"/>
</dbReference>
<accession>A0ABQ3B9S7</accession>
<evidence type="ECO:0000313" key="13">
    <source>
        <dbReference type="EMBL" id="GGY80579.1"/>
    </source>
</evidence>
<dbReference type="InterPro" id="IPR022346">
    <property type="entry name" value="T2SS_GspH"/>
</dbReference>
<evidence type="ECO:0000256" key="4">
    <source>
        <dbReference type="ARBA" id="ARBA00022481"/>
    </source>
</evidence>
<keyword evidence="3" id="KW-1003">Cell membrane</keyword>
<keyword evidence="5" id="KW-0997">Cell inner membrane</keyword>
<dbReference type="NCBIfam" id="TIGR02532">
    <property type="entry name" value="IV_pilin_GFxxxE"/>
    <property type="match status" value="1"/>
</dbReference>
<dbReference type="Pfam" id="PF07963">
    <property type="entry name" value="N_methyl"/>
    <property type="match status" value="1"/>
</dbReference>
<dbReference type="InterPro" id="IPR012902">
    <property type="entry name" value="N_methyl_site"/>
</dbReference>
<feature type="domain" description="General secretion pathway GspH" evidence="12">
    <location>
        <begin position="41"/>
        <end position="159"/>
    </location>
</feature>
<feature type="transmembrane region" description="Helical" evidence="11">
    <location>
        <begin position="6"/>
        <end position="30"/>
    </location>
</feature>